<name>A0A9R1TX41_9HYME</name>
<evidence type="ECO:0000259" key="4">
    <source>
        <dbReference type="PROSITE" id="PS51034"/>
    </source>
</evidence>
<organism evidence="5 6">
    <name type="scientific">Fopius arisanus</name>
    <dbReference type="NCBI Taxonomy" id="64838"/>
    <lineage>
        <taxon>Eukaryota</taxon>
        <taxon>Metazoa</taxon>
        <taxon>Ecdysozoa</taxon>
        <taxon>Arthropoda</taxon>
        <taxon>Hexapoda</taxon>
        <taxon>Insecta</taxon>
        <taxon>Pterygota</taxon>
        <taxon>Neoptera</taxon>
        <taxon>Endopterygota</taxon>
        <taxon>Hymenoptera</taxon>
        <taxon>Apocrita</taxon>
        <taxon>Ichneumonoidea</taxon>
        <taxon>Braconidae</taxon>
        <taxon>Opiinae</taxon>
        <taxon>Fopius</taxon>
    </lineage>
</organism>
<dbReference type="AlphaFoldDB" id="A0A9R1TX41"/>
<feature type="chain" id="PRO_5040240310" description="ZP domain-containing protein" evidence="3">
    <location>
        <begin position="36"/>
        <end position="445"/>
    </location>
</feature>
<dbReference type="PANTHER" id="PTHR46560">
    <property type="entry name" value="CYPHER, ISOFORM B"/>
    <property type="match status" value="1"/>
</dbReference>
<dbReference type="OrthoDB" id="8171348at2759"/>
<feature type="transmembrane region" description="Helical" evidence="2">
    <location>
        <begin position="319"/>
        <end position="341"/>
    </location>
</feature>
<dbReference type="InterPro" id="IPR057475">
    <property type="entry name" value="CUT_C"/>
</dbReference>
<gene>
    <name evidence="6" type="primary">LOC105264400</name>
</gene>
<proteinExistence type="predicted"/>
<protein>
    <recommendedName>
        <fullName evidence="4">ZP domain-containing protein</fullName>
    </recommendedName>
</protein>
<dbReference type="Pfam" id="PF25301">
    <property type="entry name" value="CUT_C"/>
    <property type="match status" value="1"/>
</dbReference>
<feature type="domain" description="ZP" evidence="4">
    <location>
        <begin position="49"/>
        <end position="274"/>
    </location>
</feature>
<dbReference type="RefSeq" id="XP_011299543.1">
    <property type="nucleotide sequence ID" value="XM_011301241.1"/>
</dbReference>
<dbReference type="GeneID" id="105264400"/>
<dbReference type="PROSITE" id="PS51034">
    <property type="entry name" value="ZP_2"/>
    <property type="match status" value="1"/>
</dbReference>
<dbReference type="InterPro" id="IPR001507">
    <property type="entry name" value="ZP_dom"/>
</dbReference>
<evidence type="ECO:0000256" key="1">
    <source>
        <dbReference type="SAM" id="MobiDB-lite"/>
    </source>
</evidence>
<accession>A0A9R1TX41</accession>
<dbReference type="Proteomes" id="UP000694866">
    <property type="component" value="Unplaced"/>
</dbReference>
<evidence type="ECO:0000313" key="6">
    <source>
        <dbReference type="RefSeq" id="XP_011299543.1"/>
    </source>
</evidence>
<keyword evidence="2" id="KW-0472">Membrane</keyword>
<feature type="compositionally biased region" description="Basic residues" evidence="1">
    <location>
        <begin position="423"/>
        <end position="433"/>
    </location>
</feature>
<feature type="signal peptide" evidence="3">
    <location>
        <begin position="1"/>
        <end position="35"/>
    </location>
</feature>
<keyword evidence="3" id="KW-0732">Signal</keyword>
<evidence type="ECO:0000256" key="2">
    <source>
        <dbReference type="SAM" id="Phobius"/>
    </source>
</evidence>
<keyword evidence="5" id="KW-1185">Reference proteome</keyword>
<evidence type="ECO:0000313" key="5">
    <source>
        <dbReference type="Proteomes" id="UP000694866"/>
    </source>
</evidence>
<evidence type="ECO:0000256" key="3">
    <source>
        <dbReference type="SAM" id="SignalP"/>
    </source>
</evidence>
<dbReference type="PANTHER" id="PTHR46560:SF9">
    <property type="entry name" value="ZP DOMAIN-CONTAINING PROTEIN"/>
    <property type="match status" value="1"/>
</dbReference>
<keyword evidence="2" id="KW-0812">Transmembrane</keyword>
<dbReference type="KEGG" id="fas:105264400"/>
<reference evidence="6" key="1">
    <citation type="submission" date="2025-08" db="UniProtKB">
        <authorList>
            <consortium name="RefSeq"/>
        </authorList>
    </citation>
    <scope>IDENTIFICATION</scope>
    <source>
        <strain evidence="6">USDA-PBARC FA_bdor</strain>
        <tissue evidence="6">Whole organism</tissue>
    </source>
</reference>
<feature type="region of interest" description="Disordered" evidence="1">
    <location>
        <begin position="418"/>
        <end position="445"/>
    </location>
</feature>
<keyword evidence="2" id="KW-1133">Transmembrane helix</keyword>
<sequence length="445" mass="49218">MRFNMTMHRTGFSEFIRNMWWLLFLLSLQQFQVSGQLLDTDFQPTVTATCKAGFMTIRVNLNESFVGAVHAKDKRMPPCMVVGNGSKQATLGINLLAQQGAPDYCGVHVNNHTDERSLQIVVRIHKTLELADDKFYVITCGKAGFPNSKNETSTVSLSILDNDGRRVKEAVFSHNYTLRAEISRPDGFFGMRVKSCFVFSATRDPVYLSDDRGCPTLTRGITKFTYDKKTGIADATIITMFKLTDHDQVHLQCNVAVCRGSCGVPVCEGDPPSSSLKGRDEPVGAEESSLLVGTSVFILMPGETPRSLAVGTETIHPLWLLWLAIAFGILFLIMLIINIFLCSAMSCSCARTEIIEKEPSIIEDYDPYRSWPGSQYGSRYSLNGKPGYPSGGSTMNSTRSISTNSDHYAIVHSRPGSRYSGPGHKHHHHHHRGPPSNIGSHYSAK</sequence>
<dbReference type="SMART" id="SM00241">
    <property type="entry name" value="ZP"/>
    <property type="match status" value="1"/>
</dbReference>